<keyword evidence="3" id="KW-1185">Reference proteome</keyword>
<evidence type="ECO:0008006" key="4">
    <source>
        <dbReference type="Google" id="ProtNLM"/>
    </source>
</evidence>
<dbReference type="PANTHER" id="PTHR34293">
    <property type="entry name" value="HTH-TYPE TRANSCRIPTIONAL REGULATOR TRMBL2"/>
    <property type="match status" value="1"/>
</dbReference>
<dbReference type="EMBL" id="JAFBBZ010000001">
    <property type="protein sequence ID" value="MBM7508082.1"/>
    <property type="molecule type" value="Genomic_DNA"/>
</dbReference>
<comment type="caution">
    <text evidence="2">The sequence shown here is derived from an EMBL/GenBank/DDBJ whole genome shotgun (WGS) entry which is preliminary data.</text>
</comment>
<evidence type="ECO:0000256" key="1">
    <source>
        <dbReference type="SAM" id="MobiDB-lite"/>
    </source>
</evidence>
<dbReference type="Gene3D" id="3.30.870.10">
    <property type="entry name" value="Endonuclease Chain A"/>
    <property type="match status" value="1"/>
</dbReference>
<dbReference type="InterPro" id="IPR051797">
    <property type="entry name" value="TrmB-like"/>
</dbReference>
<dbReference type="RefSeq" id="WP_193670862.1">
    <property type="nucleotide sequence ID" value="NZ_JACDTV010000020.1"/>
</dbReference>
<dbReference type="SUPFAM" id="SSF56024">
    <property type="entry name" value="Phospholipase D/nuclease"/>
    <property type="match status" value="1"/>
</dbReference>
<dbReference type="PANTHER" id="PTHR34293:SF1">
    <property type="entry name" value="HTH-TYPE TRANSCRIPTIONAL REGULATOR TRMBL2"/>
    <property type="match status" value="1"/>
</dbReference>
<evidence type="ECO:0000313" key="3">
    <source>
        <dbReference type="Proteomes" id="UP000732378"/>
    </source>
</evidence>
<feature type="region of interest" description="Disordered" evidence="1">
    <location>
        <begin position="325"/>
        <end position="349"/>
    </location>
</feature>
<protein>
    <recommendedName>
        <fullName evidence="4">LuxR family transcriptional regulator</fullName>
    </recommendedName>
</protein>
<dbReference type="Proteomes" id="UP000732378">
    <property type="component" value="Unassembled WGS sequence"/>
</dbReference>
<organism evidence="2 3">
    <name type="scientific">Nocardioides salarius</name>
    <dbReference type="NCBI Taxonomy" id="374513"/>
    <lineage>
        <taxon>Bacteria</taxon>
        <taxon>Bacillati</taxon>
        <taxon>Actinomycetota</taxon>
        <taxon>Actinomycetes</taxon>
        <taxon>Propionibacteriales</taxon>
        <taxon>Nocardioidaceae</taxon>
        <taxon>Nocardioides</taxon>
    </lineage>
</organism>
<accession>A0ABS2MAA6</accession>
<sequence>MSSYGPEHRALLESQAAPLYEAAVAEGGLRTDDPRLAEEAETRPAFDLLVELGLLHLDPEGASYLPEDPTSVQSRVVSPLSQDAGRLLEESSQWARAFGGLAQTWRRAPHSERGGPFTYLRDHAISTYLDGLVAEVEEEMLTAQPQAGRDAATLEAAARRDIAALERGVRIRTLYQHSARRSTVTHRYVASVTERGAEVRTLDEFFNRMIVVDRRVAVIPGGDDLRVAIAVREPSVVAYLVDVFERAWERGRAFTNKDTSMLKDIAVEQRQMTIRMLVEGHADPVSAKRLGVSPRTYAGYVADLKDEYEAETRFQLGYTMGRLGLSGTESDASRAGSRPDPDDAAGGEG</sequence>
<reference evidence="2 3" key="1">
    <citation type="submission" date="2021-01" db="EMBL/GenBank/DDBJ databases">
        <title>Sequencing the genomes of 1000 actinobacteria strains.</title>
        <authorList>
            <person name="Klenk H.-P."/>
        </authorList>
    </citation>
    <scope>NUCLEOTIDE SEQUENCE [LARGE SCALE GENOMIC DNA]</scope>
    <source>
        <strain evidence="2 3">DSM 18239</strain>
    </source>
</reference>
<evidence type="ECO:0000313" key="2">
    <source>
        <dbReference type="EMBL" id="MBM7508082.1"/>
    </source>
</evidence>
<gene>
    <name evidence="2" type="ORF">JOE61_001896</name>
</gene>
<name>A0ABS2MAA6_9ACTN</name>
<proteinExistence type="predicted"/>